<evidence type="ECO:0000313" key="1">
    <source>
        <dbReference type="EMBL" id="KAJ0082631.1"/>
    </source>
</evidence>
<accession>A0ACC1A8Z1</accession>
<keyword evidence="2" id="KW-1185">Reference proteome</keyword>
<dbReference type="EMBL" id="CM047908">
    <property type="protein sequence ID" value="KAJ0082631.1"/>
    <property type="molecule type" value="Genomic_DNA"/>
</dbReference>
<evidence type="ECO:0000313" key="2">
    <source>
        <dbReference type="Proteomes" id="UP001164250"/>
    </source>
</evidence>
<sequence length="336" mass="36912">MLNYSQAHICHCLSRLATLKRNSVVTVSGNRRKTGEQFVHGVLTLARGLLQLGLRSGDIVAVSAFNSDLYLQWLLAVAFIGCIVAPLNYRWSFKEARSAMTTIRPVMLVTDESCNYWYSELQSNAIPSLKWHVSLGSLLSGFRRTWSILTTDMIREHCLTSPPLNYSWAPEGAVIICFTSGKRTTGRPKGVTISHSALVVQSLAKIAIIGYSEDDVYLHTAPLCHIGGLSSAMAMLMVGGCHVLFPKFEATSAVEAIEQHSVTSLITVPTIMADLITLIRKKETWKGKDNVKKILNGGGSLSVELIKDATKYFPKAKLFSAYGLSSLSHFFLSLLI</sequence>
<gene>
    <name evidence="1" type="ORF">Patl1_11412</name>
</gene>
<comment type="caution">
    <text evidence="1">The sequence shown here is derived from an EMBL/GenBank/DDBJ whole genome shotgun (WGS) entry which is preliminary data.</text>
</comment>
<name>A0ACC1A8Z1_9ROSI</name>
<protein>
    <submittedName>
        <fullName evidence="1">Uncharacterized protein</fullName>
    </submittedName>
</protein>
<dbReference type="Proteomes" id="UP001164250">
    <property type="component" value="Chromosome 12"/>
</dbReference>
<reference evidence="2" key="1">
    <citation type="journal article" date="2023" name="G3 (Bethesda)">
        <title>Genome assembly and association tests identify interacting loci associated with vigor, precocity, and sex in interspecific pistachio rootstocks.</title>
        <authorList>
            <person name="Palmer W."/>
            <person name="Jacygrad E."/>
            <person name="Sagayaradj S."/>
            <person name="Cavanaugh K."/>
            <person name="Han R."/>
            <person name="Bertier L."/>
            <person name="Beede B."/>
            <person name="Kafkas S."/>
            <person name="Golino D."/>
            <person name="Preece J."/>
            <person name="Michelmore R."/>
        </authorList>
    </citation>
    <scope>NUCLEOTIDE SEQUENCE [LARGE SCALE GENOMIC DNA]</scope>
</reference>
<proteinExistence type="predicted"/>
<organism evidence="1 2">
    <name type="scientific">Pistacia atlantica</name>
    <dbReference type="NCBI Taxonomy" id="434234"/>
    <lineage>
        <taxon>Eukaryota</taxon>
        <taxon>Viridiplantae</taxon>
        <taxon>Streptophyta</taxon>
        <taxon>Embryophyta</taxon>
        <taxon>Tracheophyta</taxon>
        <taxon>Spermatophyta</taxon>
        <taxon>Magnoliopsida</taxon>
        <taxon>eudicotyledons</taxon>
        <taxon>Gunneridae</taxon>
        <taxon>Pentapetalae</taxon>
        <taxon>rosids</taxon>
        <taxon>malvids</taxon>
        <taxon>Sapindales</taxon>
        <taxon>Anacardiaceae</taxon>
        <taxon>Pistacia</taxon>
    </lineage>
</organism>